<feature type="region of interest" description="Disordered" evidence="6">
    <location>
        <begin position="117"/>
        <end position="164"/>
    </location>
</feature>
<dbReference type="Proteomes" id="UP000294847">
    <property type="component" value="Chromosome 3"/>
</dbReference>
<evidence type="ECO:0000256" key="4">
    <source>
        <dbReference type="ARBA" id="ARBA00022801"/>
    </source>
</evidence>
<feature type="compositionally biased region" description="Low complexity" evidence="6">
    <location>
        <begin position="155"/>
        <end position="164"/>
    </location>
</feature>
<evidence type="ECO:0000259" key="8">
    <source>
        <dbReference type="PROSITE" id="PS51762"/>
    </source>
</evidence>
<feature type="region of interest" description="Disordered" evidence="6">
    <location>
        <begin position="230"/>
        <end position="257"/>
    </location>
</feature>
<dbReference type="FunFam" id="2.60.120.200:FF:000114">
    <property type="entry name" value="Probable endo-1,3(4)-beta-glucanase NFIA_089530"/>
    <property type="match status" value="1"/>
</dbReference>
<reference evidence="9 10" key="1">
    <citation type="journal article" date="2019" name="Mol. Biol. Evol.">
        <title>Blast fungal genomes show frequent chromosomal changes, gene gains and losses, and effector gene turnover.</title>
        <authorList>
            <person name="Gomez Luciano L.B."/>
            <person name="Jason Tsai I."/>
            <person name="Chuma I."/>
            <person name="Tosa Y."/>
            <person name="Chen Y.H."/>
            <person name="Li J.Y."/>
            <person name="Li M.Y."/>
            <person name="Jade Lu M.Y."/>
            <person name="Nakayashiki H."/>
            <person name="Li W.H."/>
        </authorList>
    </citation>
    <scope>NUCLEOTIDE SEQUENCE [LARGE SCALE GENOMIC DNA]</scope>
    <source>
        <strain evidence="9">MZ5-1-6</strain>
    </source>
</reference>
<feature type="compositionally biased region" description="Basic and acidic residues" evidence="6">
    <location>
        <begin position="83"/>
        <end position="92"/>
    </location>
</feature>
<dbReference type="Gene3D" id="2.60.120.200">
    <property type="match status" value="1"/>
</dbReference>
<evidence type="ECO:0000256" key="6">
    <source>
        <dbReference type="SAM" id="MobiDB-lite"/>
    </source>
</evidence>
<dbReference type="SUPFAM" id="SSF49899">
    <property type="entry name" value="Concanavalin A-like lectins/glucanases"/>
    <property type="match status" value="1"/>
</dbReference>
<accession>A0A4P7N6N2</accession>
<comment type="similarity">
    <text evidence="2">Belongs to the glycosyl hydrolase 16 family.</text>
</comment>
<comment type="catalytic activity">
    <reaction evidence="1">
        <text>Endohydrolysis of (1-&gt;3)- or (1-&gt;4)-linkages in beta-D-glucans when the glucose residue whose reducing group is involved in the linkage to be hydrolyzed is itself substituted at C-3.</text>
        <dbReference type="EC" id="3.2.1.6"/>
    </reaction>
</comment>
<dbReference type="EMBL" id="CP034206">
    <property type="protein sequence ID" value="QBZ58043.1"/>
    <property type="molecule type" value="Genomic_DNA"/>
</dbReference>
<evidence type="ECO:0000256" key="5">
    <source>
        <dbReference type="ARBA" id="ARBA00023295"/>
    </source>
</evidence>
<evidence type="ECO:0000256" key="1">
    <source>
        <dbReference type="ARBA" id="ARBA00000124"/>
    </source>
</evidence>
<feature type="domain" description="GH16" evidence="8">
    <location>
        <begin position="316"/>
        <end position="595"/>
    </location>
</feature>
<feature type="region of interest" description="Disordered" evidence="6">
    <location>
        <begin position="56"/>
        <end position="105"/>
    </location>
</feature>
<protein>
    <recommendedName>
        <fullName evidence="3">endo-1,3(4)-beta-glucanase</fullName>
        <ecNumber evidence="3">3.2.1.6</ecNumber>
    </recommendedName>
</protein>
<dbReference type="GO" id="GO:0052861">
    <property type="term" value="F:endo-1,3(4)-beta-glucanase activity"/>
    <property type="evidence" value="ECO:0007669"/>
    <property type="project" value="UniProtKB-EC"/>
</dbReference>
<dbReference type="InterPro" id="IPR013320">
    <property type="entry name" value="ConA-like_dom_sf"/>
</dbReference>
<dbReference type="InterPro" id="IPR000757">
    <property type="entry name" value="Beta-glucanase-like"/>
</dbReference>
<feature type="compositionally biased region" description="Low complexity" evidence="6">
    <location>
        <begin position="117"/>
        <end position="127"/>
    </location>
</feature>
<dbReference type="PROSITE" id="PS51762">
    <property type="entry name" value="GH16_2"/>
    <property type="match status" value="1"/>
</dbReference>
<dbReference type="VEuPathDB" id="FungiDB:M_BR32_EuGene_00119391"/>
<evidence type="ECO:0000313" key="10">
    <source>
        <dbReference type="Proteomes" id="UP000294847"/>
    </source>
</evidence>
<evidence type="ECO:0000256" key="7">
    <source>
        <dbReference type="SAM" id="Phobius"/>
    </source>
</evidence>
<feature type="transmembrane region" description="Helical" evidence="7">
    <location>
        <begin position="292"/>
        <end position="314"/>
    </location>
</feature>
<keyword evidence="7" id="KW-1133">Transmembrane helix</keyword>
<dbReference type="PANTHER" id="PTHR10963:SF42">
    <property type="entry name" value="PUTATIVE (AFU_ORTHOLOGUE AFUA_5G02280)-RELATED"/>
    <property type="match status" value="1"/>
</dbReference>
<dbReference type="GO" id="GO:0009251">
    <property type="term" value="P:glucan catabolic process"/>
    <property type="evidence" value="ECO:0007669"/>
    <property type="project" value="TreeGrafter"/>
</dbReference>
<dbReference type="AlphaFoldDB" id="A0A4P7N6N2"/>
<sequence>MSVRATANSELFDDYIRRTKQEHGYTPFEYWEPPKKLPARAVRRLNSKEFLNRLSESQRRVSLSEPGVHRRSQPRPNTPQRRQMSEMREARMQRQRRQRLQQLEQQQLKREQQLELEQMQHLQQQQNLRRKSSAAGQSQRRKSSSAGEHHRRKSSAAGSSSRDSAVVLDPVEEIAYEPVWQQWPSSIPPTYQDAVRIRRGADLSSIPASVMDEKRLLAAAAESVRSVEEHPALRAGSADSFEEHPALRGGGSEGIVSDDAHNAARGSWFRRDQPSGEEDPAKKGFRAWRKRTWALIAALVLIVLIIVIVVPVVVTTEQRRNRYPDYFKINYTLTETYSGANFFDKFSYYSGDDPTHGFVKYVTREQAQMYNLTSASSTSAILRVDDTASPYTFPDVSEGRMSVRVESKRQYDRGLFIFDVKHTPYGCGTWPALWLAGLAKWPRDGEIDVMEAVNRATDGNLQSLHTSSGCSMEGVKRIMTGAPAKADCYSGGEDNTGCNVRGDVNDTFGSGFNKAGGGLLAVELRDEGIRTWQFPRSKVPADVEVGTPDPSGWGPAMADFPSTECDIGNHFRNQSIILNISLCGDWGDKAYAGSGCPMNCVDYVTRTPSAFTDAFWEFGAFRVYEPMKK</sequence>
<gene>
    <name evidence="9" type="ORF">PoMZ_02982</name>
</gene>
<keyword evidence="4" id="KW-0378">Hydrolase</keyword>
<dbReference type="EC" id="3.2.1.6" evidence="3"/>
<evidence type="ECO:0000256" key="3">
    <source>
        <dbReference type="ARBA" id="ARBA00012599"/>
    </source>
</evidence>
<name>A0A4P7N6N2_PYROR</name>
<keyword evidence="7" id="KW-0812">Transmembrane</keyword>
<evidence type="ECO:0000313" key="9">
    <source>
        <dbReference type="EMBL" id="QBZ58043.1"/>
    </source>
</evidence>
<evidence type="ECO:0000256" key="2">
    <source>
        <dbReference type="ARBA" id="ARBA00006865"/>
    </source>
</evidence>
<dbReference type="CDD" id="cd02181">
    <property type="entry name" value="GH16_fungal_Lam16A_glucanase"/>
    <property type="match status" value="1"/>
</dbReference>
<keyword evidence="5" id="KW-0326">Glycosidase</keyword>
<proteinExistence type="inferred from homology"/>
<organism evidence="9 10">
    <name type="scientific">Pyricularia oryzae</name>
    <name type="common">Rice blast fungus</name>
    <name type="synonym">Magnaporthe oryzae</name>
    <dbReference type="NCBI Taxonomy" id="318829"/>
    <lineage>
        <taxon>Eukaryota</taxon>
        <taxon>Fungi</taxon>
        <taxon>Dikarya</taxon>
        <taxon>Ascomycota</taxon>
        <taxon>Pezizomycotina</taxon>
        <taxon>Sordariomycetes</taxon>
        <taxon>Sordariomycetidae</taxon>
        <taxon>Magnaporthales</taxon>
        <taxon>Pyriculariaceae</taxon>
        <taxon>Pyricularia</taxon>
    </lineage>
</organism>
<feature type="compositionally biased region" description="Basic residues" evidence="6">
    <location>
        <begin position="139"/>
        <end position="154"/>
    </location>
</feature>
<dbReference type="InterPro" id="IPR050546">
    <property type="entry name" value="Glycosyl_Hydrlase_16"/>
</dbReference>
<dbReference type="Pfam" id="PF26113">
    <property type="entry name" value="GH16_XgeA"/>
    <property type="match status" value="1"/>
</dbReference>
<keyword evidence="7" id="KW-0472">Membrane</keyword>
<dbReference type="PANTHER" id="PTHR10963">
    <property type="entry name" value="GLYCOSYL HYDROLASE-RELATED"/>
    <property type="match status" value="1"/>
</dbReference>